<evidence type="ECO:0000313" key="3">
    <source>
        <dbReference type="Proteomes" id="UP001432027"/>
    </source>
</evidence>
<evidence type="ECO:0000313" key="2">
    <source>
        <dbReference type="EMBL" id="GMS83684.1"/>
    </source>
</evidence>
<protein>
    <recommendedName>
        <fullName evidence="4">Secreted protein</fullName>
    </recommendedName>
</protein>
<keyword evidence="1" id="KW-0732">Signal</keyword>
<accession>A0AAV5SQV4</accession>
<name>A0AAV5SQV4_9BILA</name>
<feature type="signal peptide" evidence="1">
    <location>
        <begin position="1"/>
        <end position="18"/>
    </location>
</feature>
<dbReference type="PROSITE" id="PS51257">
    <property type="entry name" value="PROKAR_LIPOPROTEIN"/>
    <property type="match status" value="1"/>
</dbReference>
<evidence type="ECO:0008006" key="4">
    <source>
        <dbReference type="Google" id="ProtNLM"/>
    </source>
</evidence>
<comment type="caution">
    <text evidence="2">The sequence shown here is derived from an EMBL/GenBank/DDBJ whole genome shotgun (WGS) entry which is preliminary data.</text>
</comment>
<sequence length="135" mass="15002">MKILLALPLFVLLGCTLAEEQSISTSTSCINAKCIDCLNGVCERETRVKREESQINSSTLHDACVYSVRYHQYFCKGFNCTDGSCIHHNDKREAYVTPAETLTPADEACHPGCYACVANVCYHGELWICSIEPMV</sequence>
<dbReference type="EMBL" id="BTSX01000002">
    <property type="protein sequence ID" value="GMS83684.1"/>
    <property type="molecule type" value="Genomic_DNA"/>
</dbReference>
<evidence type="ECO:0000256" key="1">
    <source>
        <dbReference type="SAM" id="SignalP"/>
    </source>
</evidence>
<feature type="chain" id="PRO_5043585367" description="Secreted protein" evidence="1">
    <location>
        <begin position="19"/>
        <end position="135"/>
    </location>
</feature>
<reference evidence="2" key="1">
    <citation type="submission" date="2023-10" db="EMBL/GenBank/DDBJ databases">
        <title>Genome assembly of Pristionchus species.</title>
        <authorList>
            <person name="Yoshida K."/>
            <person name="Sommer R.J."/>
        </authorList>
    </citation>
    <scope>NUCLEOTIDE SEQUENCE</scope>
    <source>
        <strain evidence="2">RS0144</strain>
    </source>
</reference>
<dbReference type="AlphaFoldDB" id="A0AAV5SQV4"/>
<gene>
    <name evidence="2" type="ORF">PENTCL1PPCAC_5859</name>
</gene>
<organism evidence="2 3">
    <name type="scientific">Pristionchus entomophagus</name>
    <dbReference type="NCBI Taxonomy" id="358040"/>
    <lineage>
        <taxon>Eukaryota</taxon>
        <taxon>Metazoa</taxon>
        <taxon>Ecdysozoa</taxon>
        <taxon>Nematoda</taxon>
        <taxon>Chromadorea</taxon>
        <taxon>Rhabditida</taxon>
        <taxon>Rhabditina</taxon>
        <taxon>Diplogasteromorpha</taxon>
        <taxon>Diplogasteroidea</taxon>
        <taxon>Neodiplogasteridae</taxon>
        <taxon>Pristionchus</taxon>
    </lineage>
</organism>
<proteinExistence type="predicted"/>
<keyword evidence="3" id="KW-1185">Reference proteome</keyword>
<dbReference type="Proteomes" id="UP001432027">
    <property type="component" value="Unassembled WGS sequence"/>
</dbReference>